<comment type="similarity">
    <text evidence="1">Belongs to the RAD52 family.</text>
</comment>
<dbReference type="Pfam" id="PF04098">
    <property type="entry name" value="Rad52_Rad22"/>
    <property type="match status" value="1"/>
</dbReference>
<dbReference type="Gene3D" id="3.30.390.80">
    <property type="entry name" value="DNA repair protein Rad52/59/22"/>
    <property type="match status" value="1"/>
</dbReference>
<name>A0A1F6CC08_HANXR</name>
<feature type="compositionally biased region" description="Polar residues" evidence="4">
    <location>
        <begin position="131"/>
        <end position="141"/>
    </location>
</feature>
<comment type="caution">
    <text evidence="5">The sequence shown here is derived from an EMBL/GenBank/DDBJ whole genome shotgun (WGS) entry which is preliminary data.</text>
</comment>
<dbReference type="InterPro" id="IPR041247">
    <property type="entry name" value="Rad52_fam"/>
</dbReference>
<evidence type="ECO:0000313" key="5">
    <source>
        <dbReference type="EMBL" id="OGG46683.1"/>
    </source>
</evidence>
<reference evidence="5 6" key="1">
    <citation type="journal article" date="2016" name="Nat. Commun.">
        <title>Thousands of microbial genomes shed light on interconnected biogeochemical processes in an aquifer system.</title>
        <authorList>
            <person name="Anantharaman K."/>
            <person name="Brown C.T."/>
            <person name="Hug L.A."/>
            <person name="Sharon I."/>
            <person name="Castelle C.J."/>
            <person name="Probst A.J."/>
            <person name="Thomas B.C."/>
            <person name="Singh A."/>
            <person name="Wilkins M.J."/>
            <person name="Karaoz U."/>
            <person name="Brodie E.L."/>
            <person name="Williams K.H."/>
            <person name="Hubbard S.S."/>
            <person name="Banfield J.F."/>
        </authorList>
    </citation>
    <scope>NUCLEOTIDE SEQUENCE [LARGE SCALE GENOMIC DNA]</scope>
    <source>
        <strain evidence="6">RIFCSPLOWO2_12_FULL_64_10</strain>
    </source>
</reference>
<dbReference type="Proteomes" id="UP000178606">
    <property type="component" value="Unassembled WGS sequence"/>
</dbReference>
<evidence type="ECO:0000313" key="6">
    <source>
        <dbReference type="Proteomes" id="UP000178606"/>
    </source>
</evidence>
<proteinExistence type="inferred from homology"/>
<evidence type="ECO:0000256" key="4">
    <source>
        <dbReference type="SAM" id="MobiDB-lite"/>
    </source>
</evidence>
<evidence type="ECO:0008006" key="7">
    <source>
        <dbReference type="Google" id="ProtNLM"/>
    </source>
</evidence>
<dbReference type="AlphaFoldDB" id="A0A1F6CC08"/>
<evidence type="ECO:0000256" key="1">
    <source>
        <dbReference type="ARBA" id="ARBA00006638"/>
    </source>
</evidence>
<sequence length="170" mass="18444">MEQATLETLTRPFAPEQIRQREGRGGKLLDYLETHAVITRLNEAFNGAWSFEVLDFKTMEGEIVVHGKLTAGGQVKAQFGSADIHRHKGQDGEKGAPLSIGDDLKAAASDALKKCATLFGVGLHLYDKPQTRSSGSGSAQQADRRPGLGQNAQQRPVSGDRRAVNGTYRR</sequence>
<evidence type="ECO:0000256" key="2">
    <source>
        <dbReference type="ARBA" id="ARBA00022763"/>
    </source>
</evidence>
<keyword evidence="2" id="KW-0227">DNA damage</keyword>
<dbReference type="InterPro" id="IPR042525">
    <property type="entry name" value="Rad52_Rad59_Rad22_sf"/>
</dbReference>
<feature type="region of interest" description="Disordered" evidence="4">
    <location>
        <begin position="129"/>
        <end position="170"/>
    </location>
</feature>
<dbReference type="EMBL" id="MFKF01000288">
    <property type="protein sequence ID" value="OGG46683.1"/>
    <property type="molecule type" value="Genomic_DNA"/>
</dbReference>
<organism evidence="5 6">
    <name type="scientific">Handelsmanbacteria sp. (strain RIFCSPLOWO2_12_FULL_64_10)</name>
    <dbReference type="NCBI Taxonomy" id="1817868"/>
    <lineage>
        <taxon>Bacteria</taxon>
        <taxon>Candidatus Handelsmaniibacteriota</taxon>
    </lineage>
</organism>
<dbReference type="GO" id="GO:0006302">
    <property type="term" value="P:double-strand break repair"/>
    <property type="evidence" value="ECO:0007669"/>
    <property type="project" value="UniProtKB-ARBA"/>
</dbReference>
<protein>
    <recommendedName>
        <fullName evidence="7">Rad52/22 double-strand break repair protein</fullName>
    </recommendedName>
</protein>
<evidence type="ECO:0000256" key="3">
    <source>
        <dbReference type="ARBA" id="ARBA00023204"/>
    </source>
</evidence>
<accession>A0A1F6CC08</accession>
<dbReference type="GO" id="GO:0006310">
    <property type="term" value="P:DNA recombination"/>
    <property type="evidence" value="ECO:0007669"/>
    <property type="project" value="UniProtKB-ARBA"/>
</dbReference>
<keyword evidence="3" id="KW-0234">DNA repair</keyword>
<gene>
    <name evidence="5" type="ORF">A3F84_25110</name>
</gene>